<dbReference type="Gene3D" id="3.30.70.270">
    <property type="match status" value="1"/>
</dbReference>
<evidence type="ECO:0000256" key="1">
    <source>
        <dbReference type="ARBA" id="ARBA00001946"/>
    </source>
</evidence>
<dbReference type="SMART" id="SM00028">
    <property type="entry name" value="TPR"/>
    <property type="match status" value="4"/>
</dbReference>
<name>A0A2T3P3F1_9GAMM</name>
<dbReference type="GO" id="GO:0005886">
    <property type="term" value="C:plasma membrane"/>
    <property type="evidence" value="ECO:0007669"/>
    <property type="project" value="TreeGrafter"/>
</dbReference>
<dbReference type="CDD" id="cd01949">
    <property type="entry name" value="GGDEF"/>
    <property type="match status" value="1"/>
</dbReference>
<reference evidence="6 7" key="1">
    <citation type="submission" date="2018-01" db="EMBL/GenBank/DDBJ databases">
        <title>Whole genome sequencing of Histamine producing bacteria.</title>
        <authorList>
            <person name="Butler K."/>
        </authorList>
    </citation>
    <scope>NUCLEOTIDE SEQUENCE [LARGE SCALE GENOMIC DNA]</scope>
    <source>
        <strain evidence="6 7">DSM 24669</strain>
    </source>
</reference>
<dbReference type="EC" id="2.7.7.65" evidence="2"/>
<dbReference type="InterPro" id="IPR043128">
    <property type="entry name" value="Rev_trsase/Diguanyl_cyclase"/>
</dbReference>
<evidence type="ECO:0000313" key="6">
    <source>
        <dbReference type="EMBL" id="PSW23027.1"/>
    </source>
</evidence>
<feature type="transmembrane region" description="Helical" evidence="4">
    <location>
        <begin position="447"/>
        <end position="464"/>
    </location>
</feature>
<dbReference type="EMBL" id="PYLZ01000010">
    <property type="protein sequence ID" value="PSW23027.1"/>
    <property type="molecule type" value="Genomic_DNA"/>
</dbReference>
<dbReference type="PROSITE" id="PS50887">
    <property type="entry name" value="GGDEF"/>
    <property type="match status" value="1"/>
</dbReference>
<evidence type="ECO:0000256" key="3">
    <source>
        <dbReference type="ARBA" id="ARBA00034247"/>
    </source>
</evidence>
<dbReference type="FunFam" id="3.30.70.270:FF:000001">
    <property type="entry name" value="Diguanylate cyclase domain protein"/>
    <property type="match status" value="1"/>
</dbReference>
<dbReference type="InterPro" id="IPR029787">
    <property type="entry name" value="Nucleotide_cyclase"/>
</dbReference>
<evidence type="ECO:0000313" key="7">
    <source>
        <dbReference type="Proteomes" id="UP000240481"/>
    </source>
</evidence>
<dbReference type="SMART" id="SM00267">
    <property type="entry name" value="GGDEF"/>
    <property type="match status" value="1"/>
</dbReference>
<dbReference type="InterPro" id="IPR011990">
    <property type="entry name" value="TPR-like_helical_dom_sf"/>
</dbReference>
<accession>A0A2T3P3F1</accession>
<dbReference type="InterPro" id="IPR050469">
    <property type="entry name" value="Diguanylate_Cyclase"/>
</dbReference>
<gene>
    <name evidence="6" type="ORF">C9I94_17775</name>
</gene>
<evidence type="ECO:0000259" key="5">
    <source>
        <dbReference type="PROSITE" id="PS50887"/>
    </source>
</evidence>
<evidence type="ECO:0000256" key="4">
    <source>
        <dbReference type="SAM" id="Phobius"/>
    </source>
</evidence>
<dbReference type="PANTHER" id="PTHR45138:SF9">
    <property type="entry name" value="DIGUANYLATE CYCLASE DGCM-RELATED"/>
    <property type="match status" value="1"/>
</dbReference>
<dbReference type="InterPro" id="IPR000160">
    <property type="entry name" value="GGDEF_dom"/>
</dbReference>
<dbReference type="OrthoDB" id="6191081at2"/>
<comment type="caution">
    <text evidence="6">The sequence shown here is derived from an EMBL/GenBank/DDBJ whole genome shotgun (WGS) entry which is preliminary data.</text>
</comment>
<organism evidence="6 7">
    <name type="scientific">Photobacterium swingsii</name>
    <dbReference type="NCBI Taxonomy" id="680026"/>
    <lineage>
        <taxon>Bacteria</taxon>
        <taxon>Pseudomonadati</taxon>
        <taxon>Pseudomonadota</taxon>
        <taxon>Gammaproteobacteria</taxon>
        <taxon>Vibrionales</taxon>
        <taxon>Vibrionaceae</taxon>
        <taxon>Photobacterium</taxon>
    </lineage>
</organism>
<protein>
    <recommendedName>
        <fullName evidence="2">diguanylate cyclase</fullName>
        <ecNumber evidence="2">2.7.7.65</ecNumber>
    </recommendedName>
</protein>
<dbReference type="SUPFAM" id="SSF48452">
    <property type="entry name" value="TPR-like"/>
    <property type="match status" value="2"/>
</dbReference>
<keyword evidence="4" id="KW-0472">Membrane</keyword>
<proteinExistence type="predicted"/>
<dbReference type="InterPro" id="IPR019734">
    <property type="entry name" value="TPR_rpt"/>
</dbReference>
<dbReference type="NCBIfam" id="TIGR00254">
    <property type="entry name" value="GGDEF"/>
    <property type="match status" value="1"/>
</dbReference>
<sequence>MYHLQLPSLFSILRVSGLVLSLCLGCVQPVQGKPSDFIYTKGVKQDSRLAAAYIQSLRDPEQAYSLIKQFKAGKSGEPMTDWERVYYVLTMSRLEAYTLTDEAPIDIISELEVLAKKLKQPWIRGEALLHRAILAKETAQYDDGLAYLDEVLIIAKQTGFKNMTARALKWQANIWFYQSKYDQVLSNYLKALAYFEEQQDYAQVALVLSNIGNIYEELEQWSLAKKYNEKAFETYNLNNIKNDYTAALLNIHAGIVANYYNKGSEEAGYIRKAIKHASKTGSSYVQLVTLTNYTSVLLDENKLEASLRMSQECLQLADNIKDKLGRAFCYESKSLAYFELKELNKAISTALVAIDIYKEYGSNSQVIRLYKLLSEIYSTNGNYKVSLEYFQRYVNDKESHYLSQKREEIRSLQTQYITQQKEHQIALLRAESQLKSSQIESQHSREIILLLSILLGIAILALLYRRNSHLSKDNVELAQSNVSLTEQSFQDPLTGMYNRRYIQQWITGQIKGDVPKASRYIVALLDIDYFKQINDLHGHDIGDRVLQELATRLQQSCRGNDKVARWGGEEFVAIFSVSESSKAHELLERIRRSVQLENVTIEDKMLAVTVSIGGVEVESKDKLAERWQEWLVKADSALYQVKENGRNGVKVEAS</sequence>
<feature type="domain" description="GGDEF" evidence="5">
    <location>
        <begin position="518"/>
        <end position="654"/>
    </location>
</feature>
<keyword evidence="4" id="KW-0812">Transmembrane</keyword>
<dbReference type="SUPFAM" id="SSF55073">
    <property type="entry name" value="Nucleotide cyclase"/>
    <property type="match status" value="1"/>
</dbReference>
<comment type="catalytic activity">
    <reaction evidence="3">
        <text>2 GTP = 3',3'-c-di-GMP + 2 diphosphate</text>
        <dbReference type="Rhea" id="RHEA:24898"/>
        <dbReference type="ChEBI" id="CHEBI:33019"/>
        <dbReference type="ChEBI" id="CHEBI:37565"/>
        <dbReference type="ChEBI" id="CHEBI:58805"/>
        <dbReference type="EC" id="2.7.7.65"/>
    </reaction>
</comment>
<comment type="cofactor">
    <cofactor evidence="1">
        <name>Mg(2+)</name>
        <dbReference type="ChEBI" id="CHEBI:18420"/>
    </cofactor>
</comment>
<evidence type="ECO:0000256" key="2">
    <source>
        <dbReference type="ARBA" id="ARBA00012528"/>
    </source>
</evidence>
<dbReference type="GO" id="GO:0052621">
    <property type="term" value="F:diguanylate cyclase activity"/>
    <property type="evidence" value="ECO:0007669"/>
    <property type="project" value="UniProtKB-EC"/>
</dbReference>
<dbReference type="GO" id="GO:1902201">
    <property type="term" value="P:negative regulation of bacterial-type flagellum-dependent cell motility"/>
    <property type="evidence" value="ECO:0007669"/>
    <property type="project" value="TreeGrafter"/>
</dbReference>
<dbReference type="Pfam" id="PF00990">
    <property type="entry name" value="GGDEF"/>
    <property type="match status" value="1"/>
</dbReference>
<dbReference type="GO" id="GO:0043709">
    <property type="term" value="P:cell adhesion involved in single-species biofilm formation"/>
    <property type="evidence" value="ECO:0007669"/>
    <property type="project" value="TreeGrafter"/>
</dbReference>
<dbReference type="Proteomes" id="UP000240481">
    <property type="component" value="Unassembled WGS sequence"/>
</dbReference>
<keyword evidence="4" id="KW-1133">Transmembrane helix</keyword>
<dbReference type="AlphaFoldDB" id="A0A2T3P3F1"/>
<keyword evidence="7" id="KW-1185">Reference proteome</keyword>
<dbReference type="PANTHER" id="PTHR45138">
    <property type="entry name" value="REGULATORY COMPONENTS OF SENSORY TRANSDUCTION SYSTEM"/>
    <property type="match status" value="1"/>
</dbReference>
<dbReference type="Gene3D" id="1.25.40.10">
    <property type="entry name" value="Tetratricopeptide repeat domain"/>
    <property type="match status" value="2"/>
</dbReference>